<proteinExistence type="predicted"/>
<reference evidence="2" key="2">
    <citation type="submission" date="2021-08" db="EMBL/GenBank/DDBJ databases">
        <authorList>
            <person name="Gostincar C."/>
            <person name="Sun X."/>
            <person name="Song Z."/>
            <person name="Gunde-Cimerman N."/>
        </authorList>
    </citation>
    <scope>NUCLEOTIDE SEQUENCE</scope>
    <source>
        <strain evidence="2">EXF-9911</strain>
    </source>
</reference>
<dbReference type="AlphaFoldDB" id="A0A9P8J7G8"/>
<feature type="compositionally biased region" description="Polar residues" evidence="1">
    <location>
        <begin position="10"/>
        <end position="24"/>
    </location>
</feature>
<sequence>MAQPAPRNIDLSTLWSDGTGQTPTGPDFTQLPRGSVRYTAWLENATTGFNDNAQSVTQHGRIELSGGFPQGYTLWVKGSTEWLYGNPRGNFRSGRNFSDHIPEMLAANDARERGIRARVKDINDDKAREEIRQNNREVSLYNAVFGDEFKKYDEEKDLYVSPHTFFTDRQANAAVLADHQANPRIDIPCSHLSRPLSKSTIVLICWDENLNMPRLIISPWSLYHNPLPARGLYLIHFGEHPAFAQSIIIIASLAQHHYITVITVRNKKLRVDSQGPEK</sequence>
<dbReference type="Proteomes" id="UP000779574">
    <property type="component" value="Unassembled WGS sequence"/>
</dbReference>
<evidence type="ECO:0000256" key="1">
    <source>
        <dbReference type="SAM" id="MobiDB-lite"/>
    </source>
</evidence>
<dbReference type="EMBL" id="JAHFXF010000244">
    <property type="protein sequence ID" value="KAG9692050.1"/>
    <property type="molecule type" value="Genomic_DNA"/>
</dbReference>
<dbReference type="OrthoDB" id="3917596at2759"/>
<gene>
    <name evidence="2" type="ORF">KCU76_g6989</name>
</gene>
<comment type="caution">
    <text evidence="2">The sequence shown here is derived from an EMBL/GenBank/DDBJ whole genome shotgun (WGS) entry which is preliminary data.</text>
</comment>
<name>A0A9P8J7G8_AURME</name>
<feature type="non-terminal residue" evidence="2">
    <location>
        <position position="1"/>
    </location>
</feature>
<evidence type="ECO:0000313" key="3">
    <source>
        <dbReference type="Proteomes" id="UP000779574"/>
    </source>
</evidence>
<reference evidence="2" key="1">
    <citation type="journal article" date="2021" name="J Fungi (Basel)">
        <title>Virulence traits and population genomics of the black yeast Aureobasidium melanogenum.</title>
        <authorList>
            <person name="Cernosa A."/>
            <person name="Sun X."/>
            <person name="Gostincar C."/>
            <person name="Fang C."/>
            <person name="Gunde-Cimerman N."/>
            <person name="Song Z."/>
        </authorList>
    </citation>
    <scope>NUCLEOTIDE SEQUENCE</scope>
    <source>
        <strain evidence="2">EXF-9911</strain>
    </source>
</reference>
<organism evidence="2 3">
    <name type="scientific">Aureobasidium melanogenum</name>
    <name type="common">Aureobasidium pullulans var. melanogenum</name>
    <dbReference type="NCBI Taxonomy" id="46634"/>
    <lineage>
        <taxon>Eukaryota</taxon>
        <taxon>Fungi</taxon>
        <taxon>Dikarya</taxon>
        <taxon>Ascomycota</taxon>
        <taxon>Pezizomycotina</taxon>
        <taxon>Dothideomycetes</taxon>
        <taxon>Dothideomycetidae</taxon>
        <taxon>Dothideales</taxon>
        <taxon>Saccotheciaceae</taxon>
        <taxon>Aureobasidium</taxon>
    </lineage>
</organism>
<protein>
    <submittedName>
        <fullName evidence="2">Uncharacterized protein</fullName>
    </submittedName>
</protein>
<feature type="region of interest" description="Disordered" evidence="1">
    <location>
        <begin position="1"/>
        <end position="32"/>
    </location>
</feature>
<evidence type="ECO:0000313" key="2">
    <source>
        <dbReference type="EMBL" id="KAG9692050.1"/>
    </source>
</evidence>
<accession>A0A9P8J7G8</accession>